<proteinExistence type="predicted"/>
<dbReference type="AlphaFoldDB" id="A0A1A5YRF1"/>
<reference evidence="2 3" key="1">
    <citation type="submission" date="2016-05" db="EMBL/GenBank/DDBJ databases">
        <title>Paenibacillus oryzae. sp. nov., isolated from the rice root.</title>
        <authorList>
            <person name="Zhang J."/>
            <person name="Zhang X."/>
        </authorList>
    </citation>
    <scope>NUCLEOTIDE SEQUENCE [LARGE SCALE GENOMIC DNA]</scope>
    <source>
        <strain evidence="2 3">1DrF-4</strain>
    </source>
</reference>
<dbReference type="STRING" id="1844972.A7K91_18875"/>
<evidence type="ECO:0000256" key="1">
    <source>
        <dbReference type="SAM" id="Coils"/>
    </source>
</evidence>
<organism evidence="2 3">
    <name type="scientific">Paenibacillus oryzae</name>
    <dbReference type="NCBI Taxonomy" id="1844972"/>
    <lineage>
        <taxon>Bacteria</taxon>
        <taxon>Bacillati</taxon>
        <taxon>Bacillota</taxon>
        <taxon>Bacilli</taxon>
        <taxon>Bacillales</taxon>
        <taxon>Paenibacillaceae</taxon>
        <taxon>Paenibacillus</taxon>
    </lineage>
</organism>
<keyword evidence="3" id="KW-1185">Reference proteome</keyword>
<dbReference type="OrthoDB" id="2606669at2"/>
<gene>
    <name evidence="2" type="ORF">A7K91_18875</name>
</gene>
<accession>A0A1A5YRF1</accession>
<dbReference type="Pfam" id="PF06103">
    <property type="entry name" value="DUF948"/>
    <property type="match status" value="1"/>
</dbReference>
<sequence>MEIVIGVCASVLTVVLVVVLLALLKTLRQATMAIDEAKRTMSELRAEVVQVSQDARSVIQHTDAVTQDIRDKMKELDALFGSVREIGHATYALTSAVRQTATGVAAKVKKAGAAVTPAAPQPPENRKEQATVAAIADGVASAIRIWSKLRQNYTS</sequence>
<comment type="caution">
    <text evidence="2">The sequence shown here is derived from an EMBL/GenBank/DDBJ whole genome shotgun (WGS) entry which is preliminary data.</text>
</comment>
<protein>
    <recommendedName>
        <fullName evidence="4">DUF948 domain-containing protein</fullName>
    </recommendedName>
</protein>
<dbReference type="PANTHER" id="PTHR40070:SF1">
    <property type="entry name" value="UPF0478 PROTEIN YTXG"/>
    <property type="match status" value="1"/>
</dbReference>
<evidence type="ECO:0000313" key="2">
    <source>
        <dbReference type="EMBL" id="OBR67995.1"/>
    </source>
</evidence>
<name>A0A1A5YRF1_9BACL</name>
<dbReference type="Proteomes" id="UP000092024">
    <property type="component" value="Unassembled WGS sequence"/>
</dbReference>
<keyword evidence="1" id="KW-0175">Coiled coil</keyword>
<dbReference type="EMBL" id="LYPA01000030">
    <property type="protein sequence ID" value="OBR67995.1"/>
    <property type="molecule type" value="Genomic_DNA"/>
</dbReference>
<dbReference type="PANTHER" id="PTHR40070">
    <property type="entry name" value="UPF0478 PROTEIN YTXG"/>
    <property type="match status" value="1"/>
</dbReference>
<feature type="coiled-coil region" evidence="1">
    <location>
        <begin position="27"/>
        <end position="54"/>
    </location>
</feature>
<dbReference type="RefSeq" id="WP_068679962.1">
    <property type="nucleotide sequence ID" value="NZ_LYPA01000030.1"/>
</dbReference>
<dbReference type="InterPro" id="IPR009293">
    <property type="entry name" value="UPF0478"/>
</dbReference>
<evidence type="ECO:0008006" key="4">
    <source>
        <dbReference type="Google" id="ProtNLM"/>
    </source>
</evidence>
<evidence type="ECO:0000313" key="3">
    <source>
        <dbReference type="Proteomes" id="UP000092024"/>
    </source>
</evidence>